<dbReference type="PANTHER" id="PTHR42698">
    <property type="entry name" value="GTPASE ERA"/>
    <property type="match status" value="1"/>
</dbReference>
<dbReference type="InterPro" id="IPR005662">
    <property type="entry name" value="GTPase_Era-like"/>
</dbReference>
<evidence type="ECO:0000256" key="7">
    <source>
        <dbReference type="PROSITE-ProRule" id="PRU01050"/>
    </source>
</evidence>
<dbReference type="PROSITE" id="PS51713">
    <property type="entry name" value="G_ERA"/>
    <property type="match status" value="1"/>
</dbReference>
<feature type="binding site" evidence="6">
    <location>
        <begin position="121"/>
        <end position="124"/>
    </location>
    <ligand>
        <name>GTP</name>
        <dbReference type="ChEBI" id="CHEBI:37565"/>
    </ligand>
</feature>
<dbReference type="Pfam" id="PF07650">
    <property type="entry name" value="KH_2"/>
    <property type="match status" value="1"/>
</dbReference>
<accession>A0A2X3MKE3</accession>
<dbReference type="Gene3D" id="3.30.300.20">
    <property type="match status" value="1"/>
</dbReference>
<comment type="subcellular location">
    <subcellularLocation>
        <location evidence="6">Cytoplasm</location>
    </subcellularLocation>
    <subcellularLocation>
        <location evidence="6">Cell membrane</location>
        <topology evidence="6">Peripheral membrane protein</topology>
    </subcellularLocation>
</comment>
<dbReference type="GO" id="GO:0005525">
    <property type="term" value="F:GTP binding"/>
    <property type="evidence" value="ECO:0007669"/>
    <property type="project" value="UniProtKB-UniRule"/>
</dbReference>
<keyword evidence="4 6" id="KW-0694">RNA-binding</keyword>
<dbReference type="SUPFAM" id="SSF54814">
    <property type="entry name" value="Prokaryotic type KH domain (KH-domain type II)"/>
    <property type="match status" value="1"/>
</dbReference>
<dbReference type="InterPro" id="IPR006073">
    <property type="entry name" value="GTP-bd"/>
</dbReference>
<dbReference type="InterPro" id="IPR004044">
    <property type="entry name" value="KH_dom_type_2"/>
</dbReference>
<protein>
    <recommendedName>
        <fullName evidence="2 6">GTPase Era</fullName>
    </recommendedName>
</protein>
<gene>
    <name evidence="6 9" type="primary">era</name>
    <name evidence="9" type="ORF">BARAN1_0591</name>
</gene>
<reference evidence="10" key="1">
    <citation type="submission" date="2018-05" db="EMBL/GenBank/DDBJ databases">
        <authorList>
            <person name="Hao L."/>
        </authorList>
    </citation>
    <scope>NUCLEOTIDE SEQUENCE [LARGE SCALE GENOMIC DNA]</scope>
</reference>
<keyword evidence="6" id="KW-0690">Ribosome biogenesis</keyword>
<dbReference type="InterPro" id="IPR027417">
    <property type="entry name" value="P-loop_NTPase"/>
</dbReference>
<dbReference type="GO" id="GO:0070181">
    <property type="term" value="F:small ribosomal subunit rRNA binding"/>
    <property type="evidence" value="ECO:0007669"/>
    <property type="project" value="UniProtKB-UniRule"/>
</dbReference>
<dbReference type="CDD" id="cd04163">
    <property type="entry name" value="Era"/>
    <property type="match status" value="1"/>
</dbReference>
<keyword evidence="6" id="KW-0963">Cytoplasm</keyword>
<dbReference type="GO" id="GO:0005886">
    <property type="term" value="C:plasma membrane"/>
    <property type="evidence" value="ECO:0007669"/>
    <property type="project" value="UniProtKB-SubCell"/>
</dbReference>
<keyword evidence="10" id="KW-1185">Reference proteome</keyword>
<feature type="region of interest" description="G5" evidence="7">
    <location>
        <begin position="150"/>
        <end position="152"/>
    </location>
</feature>
<dbReference type="PANTHER" id="PTHR42698:SF1">
    <property type="entry name" value="GTPASE ERA, MITOCHONDRIAL"/>
    <property type="match status" value="1"/>
</dbReference>
<dbReference type="Pfam" id="PF01926">
    <property type="entry name" value="MMR_HSR1"/>
    <property type="match status" value="1"/>
</dbReference>
<dbReference type="AlphaFoldDB" id="A0A2X3MKE3"/>
<feature type="binding site" evidence="6">
    <location>
        <begin position="12"/>
        <end position="19"/>
    </location>
    <ligand>
        <name>GTP</name>
        <dbReference type="ChEBI" id="CHEBI:37565"/>
    </ligand>
</feature>
<feature type="region of interest" description="G1" evidence="7">
    <location>
        <begin position="12"/>
        <end position="19"/>
    </location>
</feature>
<name>A0A2X3MKE3_9BACT</name>
<dbReference type="OrthoDB" id="9805918at2"/>
<dbReference type="RefSeq" id="WP_122030807.1">
    <property type="nucleotide sequence ID" value="NZ_LS483254.1"/>
</dbReference>
<dbReference type="NCBIfam" id="TIGR00436">
    <property type="entry name" value="era"/>
    <property type="match status" value="1"/>
</dbReference>
<dbReference type="InterPro" id="IPR030388">
    <property type="entry name" value="G_ERA_dom"/>
</dbReference>
<dbReference type="NCBIfam" id="TIGR00231">
    <property type="entry name" value="small_GTP"/>
    <property type="match status" value="1"/>
</dbReference>
<evidence type="ECO:0000313" key="9">
    <source>
        <dbReference type="EMBL" id="SQD92615.1"/>
    </source>
</evidence>
<dbReference type="GO" id="GO:0003924">
    <property type="term" value="F:GTPase activity"/>
    <property type="evidence" value="ECO:0007669"/>
    <property type="project" value="UniProtKB-UniRule"/>
</dbReference>
<evidence type="ECO:0000256" key="4">
    <source>
        <dbReference type="ARBA" id="ARBA00022884"/>
    </source>
</evidence>
<dbReference type="GO" id="GO:0000028">
    <property type="term" value="P:ribosomal small subunit assembly"/>
    <property type="evidence" value="ECO:0007669"/>
    <property type="project" value="TreeGrafter"/>
</dbReference>
<evidence type="ECO:0000256" key="1">
    <source>
        <dbReference type="ARBA" id="ARBA00007921"/>
    </source>
</evidence>
<dbReference type="InterPro" id="IPR015946">
    <property type="entry name" value="KH_dom-like_a/b"/>
</dbReference>
<feature type="region of interest" description="G3" evidence="7">
    <location>
        <begin position="59"/>
        <end position="62"/>
    </location>
</feature>
<evidence type="ECO:0000259" key="8">
    <source>
        <dbReference type="PROSITE" id="PS51713"/>
    </source>
</evidence>
<organism evidence="9 10">
    <name type="scientific">Candidatus Bipolaricaulis anaerobius</name>
    <dbReference type="NCBI Taxonomy" id="2026885"/>
    <lineage>
        <taxon>Bacteria</taxon>
        <taxon>Candidatus Bipolaricaulota</taxon>
        <taxon>Candidatus Bipolaricaulia</taxon>
        <taxon>Candidatus Bipolaricaulales</taxon>
        <taxon>Candidatus Bipolaricaulaceae</taxon>
        <taxon>Candidatus Bipolaricaulis</taxon>
    </lineage>
</organism>
<feature type="region of interest" description="G2" evidence="7">
    <location>
        <begin position="38"/>
        <end position="42"/>
    </location>
</feature>
<dbReference type="GO" id="GO:0005829">
    <property type="term" value="C:cytosol"/>
    <property type="evidence" value="ECO:0007669"/>
    <property type="project" value="TreeGrafter"/>
</dbReference>
<dbReference type="Proteomes" id="UP000249818">
    <property type="component" value="Chromosome BARAN1"/>
</dbReference>
<evidence type="ECO:0000256" key="6">
    <source>
        <dbReference type="HAMAP-Rule" id="MF_00367"/>
    </source>
</evidence>
<dbReference type="InterPro" id="IPR005225">
    <property type="entry name" value="Small_GTP-bd"/>
</dbReference>
<comment type="subunit">
    <text evidence="6">Monomer.</text>
</comment>
<dbReference type="EMBL" id="LS483254">
    <property type="protein sequence ID" value="SQD92615.1"/>
    <property type="molecule type" value="Genomic_DNA"/>
</dbReference>
<evidence type="ECO:0000256" key="3">
    <source>
        <dbReference type="ARBA" id="ARBA00022741"/>
    </source>
</evidence>
<dbReference type="GO" id="GO:0043024">
    <property type="term" value="F:ribosomal small subunit binding"/>
    <property type="evidence" value="ECO:0007669"/>
    <property type="project" value="TreeGrafter"/>
</dbReference>
<dbReference type="HAMAP" id="MF_00367">
    <property type="entry name" value="GTPase_Era"/>
    <property type="match status" value="1"/>
</dbReference>
<dbReference type="SUPFAM" id="SSF52540">
    <property type="entry name" value="P-loop containing nucleoside triphosphate hydrolases"/>
    <property type="match status" value="1"/>
</dbReference>
<dbReference type="Gene3D" id="3.40.50.300">
    <property type="entry name" value="P-loop containing nucleotide triphosphate hydrolases"/>
    <property type="match status" value="1"/>
</dbReference>
<dbReference type="KEGG" id="bana:BARAN1_0591"/>
<feature type="region of interest" description="G4" evidence="7">
    <location>
        <begin position="121"/>
        <end position="124"/>
    </location>
</feature>
<sequence>MSYRTGTVAVVGRTNVGKSTFINAALGRKVVIVSPRPQTTRNRIRCILTTPEAQVVFVDTPGLHPPVNKLSAHLQREALRSLAGLDAVAYMVEPSGKVDPYDELMLPKIQTLPCPKVLLVNKSDQARGNTLPETLLAYDRLEMFNDIVPISSTKGTNLDRALAVIIGHLPEGTPAYEQGTTTDRPLAFVAAEVVREKVYAETYQELPYATAVAVEEIAEREAPPLTSVYATIIVAKESQKAIVIGSRGAKLKEIGTQARVDLEQLLGHQVFLSLHVKVKPKWTEDEDEVARLTGD</sequence>
<dbReference type="CDD" id="cd22534">
    <property type="entry name" value="KH-II_Era"/>
    <property type="match status" value="1"/>
</dbReference>
<evidence type="ECO:0000256" key="5">
    <source>
        <dbReference type="ARBA" id="ARBA00023134"/>
    </source>
</evidence>
<keyword evidence="6" id="KW-1003">Cell membrane</keyword>
<comment type="function">
    <text evidence="6">An essential GTPase that binds both GDP and GTP, with rapid nucleotide exchange. Plays a role in 16S rRNA processing and 30S ribosomal subunit biogenesis and possibly also in cell cycle regulation and energy metabolism.</text>
</comment>
<keyword evidence="5 6" id="KW-0342">GTP-binding</keyword>
<feature type="domain" description="Era-type G" evidence="8">
    <location>
        <begin position="4"/>
        <end position="171"/>
    </location>
</feature>
<comment type="similarity">
    <text evidence="1 6 7">Belongs to the TRAFAC class TrmE-Era-EngA-EngB-Septin-like GTPase superfamily. Era GTPase family.</text>
</comment>
<keyword evidence="6" id="KW-0699">rRNA-binding</keyword>
<proteinExistence type="inferred from homology"/>
<evidence type="ECO:0000256" key="2">
    <source>
        <dbReference type="ARBA" id="ARBA00020484"/>
    </source>
</evidence>
<dbReference type="NCBIfam" id="NF000908">
    <property type="entry name" value="PRK00089.1"/>
    <property type="match status" value="1"/>
</dbReference>
<evidence type="ECO:0000313" key="10">
    <source>
        <dbReference type="Proteomes" id="UP000249818"/>
    </source>
</evidence>
<keyword evidence="3 6" id="KW-0547">Nucleotide-binding</keyword>
<keyword evidence="6" id="KW-0472">Membrane</keyword>
<feature type="binding site" evidence="6">
    <location>
        <begin position="59"/>
        <end position="63"/>
    </location>
    <ligand>
        <name>GTP</name>
        <dbReference type="ChEBI" id="CHEBI:37565"/>
    </ligand>
</feature>
<dbReference type="InterPro" id="IPR009019">
    <property type="entry name" value="KH_sf_prok-type"/>
</dbReference>